<gene>
    <name evidence="7" type="primary">LOC106539542</name>
</gene>
<dbReference type="SUPFAM" id="SSF47353">
    <property type="entry name" value="Retrovirus capsid dimerization domain-like"/>
    <property type="match status" value="1"/>
</dbReference>
<evidence type="ECO:0000313" key="6">
    <source>
        <dbReference type="Proteomes" id="UP000504617"/>
    </source>
</evidence>
<dbReference type="PROSITE" id="PS50804">
    <property type="entry name" value="SCAN_BOX"/>
    <property type="match status" value="1"/>
</dbReference>
<dbReference type="SMART" id="SM00431">
    <property type="entry name" value="SCAN"/>
    <property type="match status" value="1"/>
</dbReference>
<organism evidence="6 7">
    <name type="scientific">Thamnophis sirtalis</name>
    <dbReference type="NCBI Taxonomy" id="35019"/>
    <lineage>
        <taxon>Eukaryota</taxon>
        <taxon>Metazoa</taxon>
        <taxon>Chordata</taxon>
        <taxon>Craniata</taxon>
        <taxon>Vertebrata</taxon>
        <taxon>Euteleostomi</taxon>
        <taxon>Lepidosauria</taxon>
        <taxon>Squamata</taxon>
        <taxon>Bifurcata</taxon>
        <taxon>Unidentata</taxon>
        <taxon>Episquamata</taxon>
        <taxon>Toxicofera</taxon>
        <taxon>Serpentes</taxon>
        <taxon>Colubroidea</taxon>
        <taxon>Colubridae</taxon>
        <taxon>Natricinae</taxon>
        <taxon>Thamnophis</taxon>
    </lineage>
</organism>
<dbReference type="PANTHER" id="PTHR14024:SF51">
    <property type="entry name" value="PERILIPIN-RELATED"/>
    <property type="match status" value="1"/>
</dbReference>
<reference evidence="7" key="1">
    <citation type="submission" date="2025-08" db="UniProtKB">
        <authorList>
            <consortium name="RefSeq"/>
        </authorList>
    </citation>
    <scope>IDENTIFICATION</scope>
    <source>
        <tissue evidence="7">Skeletal muscle</tissue>
    </source>
</reference>
<dbReference type="PANTHER" id="PTHR14024">
    <property type="entry name" value="PERILIPIN"/>
    <property type="match status" value="1"/>
</dbReference>
<dbReference type="InterPro" id="IPR038269">
    <property type="entry name" value="SCAN_sf"/>
</dbReference>
<feature type="region of interest" description="Disordered" evidence="4">
    <location>
        <begin position="503"/>
        <end position="579"/>
    </location>
</feature>
<keyword evidence="6" id="KW-1185">Reference proteome</keyword>
<evidence type="ECO:0000256" key="1">
    <source>
        <dbReference type="ARBA" id="ARBA00004502"/>
    </source>
</evidence>
<name>A0A6I9X6E1_9SAUR</name>
<dbReference type="GeneID" id="106539542"/>
<dbReference type="Pfam" id="PF02023">
    <property type="entry name" value="SCAN"/>
    <property type="match status" value="1"/>
</dbReference>
<proteinExistence type="inferred from homology"/>
<sequence>MEVQPEFLMATEGENQNATKTENIVTRVTNLPLVSSAYEVCSSVYQYAKSTYPCVNTAFNIVEMPGNCGEIWARAGQKILEEETIIHSEDQPWNFTSYQEAEGPRGLCNRLHDVCRRWLRPEKHTKAQMLDLVVLEQLLALLPPEMESWVREGGAETSSQAVALAEGFLLSQGEEKKEQVELQVEHLKESAGTQFQEAQEKLNQILLKWTQTQSEEDRERRETENSPQQVFEDGVTLTKTVVSSTVNAAGEAKGRMTQRVTKAVDLTKNIVQDSITLTKSVVSSTVNTARNAANEAKGLVTHRAADVVNLGKETVNDGVDLTRSVVSKTVKAARQVQRSGALQEGVEMATLFRQAVASGVDTMLERTEEMVDYYLPMSEEELGESRKSPPPRFSSCKSTYGTQSVESATLAMLRSLIQDLSPAYTWLMSTVEVLPRNLQERVDQTQNNFHHLYRSFSSVESFQDLPSGFLTQSQEMISQARDVLHKLAEHLVQITPLNWIVGPFRPKEGGSGTSREESGTGQPKEMGKEVRAPPSEKVVAKKMKRMENTTEVDPRESTEAMGALKELLAGSQGAPQEKN</sequence>
<dbReference type="AlphaFoldDB" id="A0A6I9X6E1"/>
<comment type="subcellular location">
    <subcellularLocation>
        <location evidence="1">Lipid droplet</location>
    </subcellularLocation>
</comment>
<dbReference type="KEGG" id="tsr:106539542"/>
<feature type="domain" description="SCAN box" evidence="5">
    <location>
        <begin position="98"/>
        <end position="168"/>
    </location>
</feature>
<dbReference type="Gene3D" id="1.10.4020.10">
    <property type="entry name" value="DNA breaking-rejoining enzymes"/>
    <property type="match status" value="1"/>
</dbReference>
<dbReference type="Proteomes" id="UP000504617">
    <property type="component" value="Unplaced"/>
</dbReference>
<dbReference type="Pfam" id="PF03036">
    <property type="entry name" value="Perilipin"/>
    <property type="match status" value="3"/>
</dbReference>
<dbReference type="GO" id="GO:0005829">
    <property type="term" value="C:cytosol"/>
    <property type="evidence" value="ECO:0007669"/>
    <property type="project" value="TreeGrafter"/>
</dbReference>
<dbReference type="GO" id="GO:0010890">
    <property type="term" value="P:positive regulation of triglyceride storage"/>
    <property type="evidence" value="ECO:0007669"/>
    <property type="project" value="TreeGrafter"/>
</dbReference>
<comment type="similarity">
    <text evidence="2">Belongs to the perilipin family.</text>
</comment>
<protein>
    <submittedName>
        <fullName evidence="7">Perilipin-2-like</fullName>
    </submittedName>
</protein>
<dbReference type="InterPro" id="IPR004279">
    <property type="entry name" value="Perilipin"/>
</dbReference>
<dbReference type="OrthoDB" id="376826at2759"/>
<feature type="compositionally biased region" description="Basic and acidic residues" evidence="4">
    <location>
        <begin position="545"/>
        <end position="558"/>
    </location>
</feature>
<dbReference type="PIRSF" id="PIRSF036881">
    <property type="entry name" value="PAT"/>
    <property type="match status" value="1"/>
</dbReference>
<evidence type="ECO:0000256" key="3">
    <source>
        <dbReference type="ARBA" id="ARBA00022677"/>
    </source>
</evidence>
<dbReference type="GO" id="GO:0019915">
    <property type="term" value="P:lipid storage"/>
    <property type="evidence" value="ECO:0007669"/>
    <property type="project" value="TreeGrafter"/>
</dbReference>
<evidence type="ECO:0000256" key="2">
    <source>
        <dbReference type="ARBA" id="ARBA00006311"/>
    </source>
</evidence>
<dbReference type="InterPro" id="IPR003309">
    <property type="entry name" value="SCAN_dom"/>
</dbReference>
<dbReference type="SUPFAM" id="SSF109775">
    <property type="entry name" value="Mannose-6-phosphate receptor binding protein 1 (Tip47), C-terminal domain"/>
    <property type="match status" value="1"/>
</dbReference>
<evidence type="ECO:0000259" key="5">
    <source>
        <dbReference type="PROSITE" id="PS50804"/>
    </source>
</evidence>
<accession>A0A6I9X6E1</accession>
<dbReference type="GO" id="GO:0005811">
    <property type="term" value="C:lipid droplet"/>
    <property type="evidence" value="ECO:0007669"/>
    <property type="project" value="UniProtKB-SubCell"/>
</dbReference>
<evidence type="ECO:0000256" key="4">
    <source>
        <dbReference type="SAM" id="MobiDB-lite"/>
    </source>
</evidence>
<evidence type="ECO:0000313" key="7">
    <source>
        <dbReference type="RefSeq" id="XP_013909821.1"/>
    </source>
</evidence>
<dbReference type="RefSeq" id="XP_013909821.1">
    <property type="nucleotide sequence ID" value="XM_014054346.1"/>
</dbReference>
<dbReference type="Gene3D" id="1.20.120.340">
    <property type="entry name" value="Flagellar protein FliS"/>
    <property type="match status" value="1"/>
</dbReference>
<dbReference type="CDD" id="cd07936">
    <property type="entry name" value="SCAN"/>
    <property type="match status" value="1"/>
</dbReference>
<keyword evidence="3" id="KW-0551">Lipid droplet</keyword>